<reference evidence="1" key="1">
    <citation type="submission" date="2014-09" db="EMBL/GenBank/DDBJ databases">
        <authorList>
            <person name="Magalhaes I.L.F."/>
            <person name="Oliveira U."/>
            <person name="Santos F.R."/>
            <person name="Vidigal T.H.D.A."/>
            <person name="Brescovit A.D."/>
            <person name="Santos A.J."/>
        </authorList>
    </citation>
    <scope>NUCLEOTIDE SEQUENCE</scope>
    <source>
        <tissue evidence="1">Shoot tissue taken approximately 20 cm above the soil surface</tissue>
    </source>
</reference>
<accession>A0A0A8ZWG8</accession>
<sequence>MFDSSCCSTRLQCIILFEKRETTSTLSGHVLMAHAPHSFVLSPDFSSL</sequence>
<proteinExistence type="predicted"/>
<evidence type="ECO:0000313" key="1">
    <source>
        <dbReference type="EMBL" id="JAD43744.1"/>
    </source>
</evidence>
<dbReference type="AlphaFoldDB" id="A0A0A8ZWG8"/>
<dbReference type="EMBL" id="GBRH01254151">
    <property type="protein sequence ID" value="JAD43744.1"/>
    <property type="molecule type" value="Transcribed_RNA"/>
</dbReference>
<reference evidence="1" key="2">
    <citation type="journal article" date="2015" name="Data Brief">
        <title>Shoot transcriptome of the giant reed, Arundo donax.</title>
        <authorList>
            <person name="Barrero R.A."/>
            <person name="Guerrero F.D."/>
            <person name="Moolhuijzen P."/>
            <person name="Goolsby J.A."/>
            <person name="Tidwell J."/>
            <person name="Bellgard S.E."/>
            <person name="Bellgard M.I."/>
        </authorList>
    </citation>
    <scope>NUCLEOTIDE SEQUENCE</scope>
    <source>
        <tissue evidence="1">Shoot tissue taken approximately 20 cm above the soil surface</tissue>
    </source>
</reference>
<organism evidence="1">
    <name type="scientific">Arundo donax</name>
    <name type="common">Giant reed</name>
    <name type="synonym">Donax arundinaceus</name>
    <dbReference type="NCBI Taxonomy" id="35708"/>
    <lineage>
        <taxon>Eukaryota</taxon>
        <taxon>Viridiplantae</taxon>
        <taxon>Streptophyta</taxon>
        <taxon>Embryophyta</taxon>
        <taxon>Tracheophyta</taxon>
        <taxon>Spermatophyta</taxon>
        <taxon>Magnoliopsida</taxon>
        <taxon>Liliopsida</taxon>
        <taxon>Poales</taxon>
        <taxon>Poaceae</taxon>
        <taxon>PACMAD clade</taxon>
        <taxon>Arundinoideae</taxon>
        <taxon>Arundineae</taxon>
        <taxon>Arundo</taxon>
    </lineage>
</organism>
<name>A0A0A8ZWG8_ARUDO</name>
<protein>
    <submittedName>
        <fullName evidence="1">Uncharacterized protein</fullName>
    </submittedName>
</protein>